<protein>
    <recommendedName>
        <fullName evidence="3">Nucleic-acid-binding protein containing Zn-ribbon domain</fullName>
    </recommendedName>
</protein>
<dbReference type="Proteomes" id="UP000199155">
    <property type="component" value="Unassembled WGS sequence"/>
</dbReference>
<accession>A0A1G9GPF8</accession>
<evidence type="ECO:0000313" key="1">
    <source>
        <dbReference type="EMBL" id="SDL02546.1"/>
    </source>
</evidence>
<name>A0A1G9GPF8_9ACTN</name>
<evidence type="ECO:0008006" key="3">
    <source>
        <dbReference type="Google" id="ProtNLM"/>
    </source>
</evidence>
<gene>
    <name evidence="1" type="ORF">SAMN05421806_116127</name>
</gene>
<dbReference type="OrthoDB" id="72206at2"/>
<organism evidence="1 2">
    <name type="scientific">Streptomyces indicus</name>
    <dbReference type="NCBI Taxonomy" id="417292"/>
    <lineage>
        <taxon>Bacteria</taxon>
        <taxon>Bacillati</taxon>
        <taxon>Actinomycetota</taxon>
        <taxon>Actinomycetes</taxon>
        <taxon>Kitasatosporales</taxon>
        <taxon>Streptomycetaceae</taxon>
        <taxon>Streptomyces</taxon>
    </lineage>
</organism>
<reference evidence="1 2" key="1">
    <citation type="submission" date="2016-10" db="EMBL/GenBank/DDBJ databases">
        <authorList>
            <person name="de Groot N.N."/>
        </authorList>
    </citation>
    <scope>NUCLEOTIDE SEQUENCE [LARGE SCALE GENOMIC DNA]</scope>
    <source>
        <strain evidence="1 2">CGMCC 4.5727</strain>
    </source>
</reference>
<proteinExistence type="predicted"/>
<keyword evidence="2" id="KW-1185">Reference proteome</keyword>
<evidence type="ECO:0000313" key="2">
    <source>
        <dbReference type="Proteomes" id="UP000199155"/>
    </source>
</evidence>
<dbReference type="EMBL" id="FNFF01000016">
    <property type="protein sequence ID" value="SDL02546.1"/>
    <property type="molecule type" value="Genomic_DNA"/>
</dbReference>
<dbReference type="AlphaFoldDB" id="A0A1G9GPF8"/>
<sequence length="74" mass="8512">MAKPVHAALNDTWISCQFCDGDRFRERSVKLNSGGMEFLNLAWADESATGLICWDCGYVHLFANRKIKLYRVDR</sequence>
<dbReference type="STRING" id="417292.SAMN05421806_116127"/>